<dbReference type="RefSeq" id="WP_201170235.1">
    <property type="nucleotide sequence ID" value="NZ_JAEPWM010000003.1"/>
</dbReference>
<dbReference type="InterPro" id="IPR051010">
    <property type="entry name" value="BCAA_transport"/>
</dbReference>
<dbReference type="InterPro" id="IPR028081">
    <property type="entry name" value="Leu-bd"/>
</dbReference>
<gene>
    <name evidence="7" type="ORF">JJB11_10760</name>
</gene>
<reference evidence="7" key="2">
    <citation type="submission" date="2021-01" db="EMBL/GenBank/DDBJ databases">
        <authorList>
            <person name="Kang M."/>
        </authorList>
    </citation>
    <scope>NUCLEOTIDE SEQUENCE</scope>
    <source>
        <strain evidence="7">KACC 17527</strain>
    </source>
</reference>
<evidence type="ECO:0000256" key="2">
    <source>
        <dbReference type="ARBA" id="ARBA00022448"/>
    </source>
</evidence>
<evidence type="ECO:0000256" key="3">
    <source>
        <dbReference type="ARBA" id="ARBA00022729"/>
    </source>
</evidence>
<evidence type="ECO:0000256" key="1">
    <source>
        <dbReference type="ARBA" id="ARBA00010062"/>
    </source>
</evidence>
<keyword evidence="4" id="KW-0029">Amino-acid transport</keyword>
<dbReference type="PANTHER" id="PTHR30483:SF6">
    <property type="entry name" value="PERIPLASMIC BINDING PROTEIN OF ABC TRANSPORTER FOR NATURAL AMINO ACIDS"/>
    <property type="match status" value="1"/>
</dbReference>
<organism evidence="7 8">
    <name type="scientific">Ramlibacter ginsenosidimutans</name>
    <dbReference type="NCBI Taxonomy" id="502333"/>
    <lineage>
        <taxon>Bacteria</taxon>
        <taxon>Pseudomonadati</taxon>
        <taxon>Pseudomonadota</taxon>
        <taxon>Betaproteobacteria</taxon>
        <taxon>Burkholderiales</taxon>
        <taxon>Comamonadaceae</taxon>
        <taxon>Ramlibacter</taxon>
    </lineage>
</organism>
<comment type="similarity">
    <text evidence="1">Belongs to the leucine-binding protein family.</text>
</comment>
<dbReference type="GO" id="GO:0006865">
    <property type="term" value="P:amino acid transport"/>
    <property type="evidence" value="ECO:0007669"/>
    <property type="project" value="UniProtKB-KW"/>
</dbReference>
<evidence type="ECO:0000256" key="4">
    <source>
        <dbReference type="ARBA" id="ARBA00022970"/>
    </source>
</evidence>
<dbReference type="Proteomes" id="UP000630528">
    <property type="component" value="Unassembled WGS sequence"/>
</dbReference>
<accession>A0A934WMJ5</accession>
<comment type="caution">
    <text evidence="7">The sequence shown here is derived from an EMBL/GenBank/DDBJ whole genome shotgun (WGS) entry which is preliminary data.</text>
</comment>
<dbReference type="CDD" id="cd06335">
    <property type="entry name" value="PBP1_ABC_ligand_binding-like"/>
    <property type="match status" value="1"/>
</dbReference>
<proteinExistence type="inferred from homology"/>
<evidence type="ECO:0000313" key="8">
    <source>
        <dbReference type="Proteomes" id="UP000630528"/>
    </source>
</evidence>
<dbReference type="PRINTS" id="PR00337">
    <property type="entry name" value="LEUILEVALBP"/>
</dbReference>
<keyword evidence="8" id="KW-1185">Reference proteome</keyword>
<feature type="signal peptide" evidence="5">
    <location>
        <begin position="1"/>
        <end position="21"/>
    </location>
</feature>
<evidence type="ECO:0000259" key="6">
    <source>
        <dbReference type="Pfam" id="PF13458"/>
    </source>
</evidence>
<feature type="domain" description="Leucine-binding protein" evidence="6">
    <location>
        <begin position="26"/>
        <end position="375"/>
    </location>
</feature>
<dbReference type="Gene3D" id="3.40.50.2300">
    <property type="match status" value="2"/>
</dbReference>
<name>A0A934WMJ5_9BURK</name>
<evidence type="ECO:0000313" key="7">
    <source>
        <dbReference type="EMBL" id="MBK6006573.1"/>
    </source>
</evidence>
<sequence>MKRAALFLALAGTAMSLAVRAQPAPPIRIGIIFPLTGGSADMGNSARVGAQVAVDEINEVGGYLGRKLELVVRDDKADNDTGLKLAQELVNSEKVAATIGFCNTGVAMKALDVFQSNKSVLIVPCATGTAITAKYPPADSYIFRMSARDQLQTQFLVDEVVRRGLTHVALLVDNSGYGDAGLKDLEAALARAGLKPAAVVRFKLGVQNLEPEMQQLKASGADALIGWTVGPEQGVISAARAAVGWKVPQLGPWGLSHASAFATSQGRVEGTAMVQTVVPNFFLERNSAFVRHYAKVSNETPIGSMMSAAQTYDSVNLLLRAMFDSKGDLSGPALKHALENPGNIYRGVVSTYDRAFSASDHDAISGNMLWLGTWRNGERGYYYKDDERRASIIRRKETTAVAKQSAQPAAQ</sequence>
<dbReference type="SUPFAM" id="SSF53822">
    <property type="entry name" value="Periplasmic binding protein-like I"/>
    <property type="match status" value="1"/>
</dbReference>
<dbReference type="PANTHER" id="PTHR30483">
    <property type="entry name" value="LEUCINE-SPECIFIC-BINDING PROTEIN"/>
    <property type="match status" value="1"/>
</dbReference>
<protein>
    <submittedName>
        <fullName evidence="7">ABC transporter substrate-binding protein</fullName>
    </submittedName>
</protein>
<reference evidence="7" key="1">
    <citation type="journal article" date="2012" name="J. Microbiol. Biotechnol.">
        <title>Ramlibacter ginsenosidimutans sp. nov., with ginsenoside-converting activity.</title>
        <authorList>
            <person name="Wang L."/>
            <person name="An D.S."/>
            <person name="Kim S.G."/>
            <person name="Jin F.X."/>
            <person name="Kim S.C."/>
            <person name="Lee S.T."/>
            <person name="Im W.T."/>
        </authorList>
    </citation>
    <scope>NUCLEOTIDE SEQUENCE</scope>
    <source>
        <strain evidence="7">KACC 17527</strain>
    </source>
</reference>
<keyword evidence="3 5" id="KW-0732">Signal</keyword>
<dbReference type="AlphaFoldDB" id="A0A934WMJ5"/>
<evidence type="ECO:0000256" key="5">
    <source>
        <dbReference type="SAM" id="SignalP"/>
    </source>
</evidence>
<dbReference type="InterPro" id="IPR028082">
    <property type="entry name" value="Peripla_BP_I"/>
</dbReference>
<feature type="chain" id="PRO_5037850984" evidence="5">
    <location>
        <begin position="22"/>
        <end position="411"/>
    </location>
</feature>
<dbReference type="InterPro" id="IPR000709">
    <property type="entry name" value="Leu_Ile_Val-bd"/>
</dbReference>
<dbReference type="Pfam" id="PF13458">
    <property type="entry name" value="Peripla_BP_6"/>
    <property type="match status" value="1"/>
</dbReference>
<dbReference type="EMBL" id="JAEPWM010000003">
    <property type="protein sequence ID" value="MBK6006573.1"/>
    <property type="molecule type" value="Genomic_DNA"/>
</dbReference>
<keyword evidence="2" id="KW-0813">Transport</keyword>